<evidence type="ECO:0000313" key="3">
    <source>
        <dbReference type="Proteomes" id="UP000007257"/>
    </source>
</evidence>
<dbReference type="Proteomes" id="UP001598201">
    <property type="component" value="Unassembled WGS sequence"/>
</dbReference>
<sequence length="59" mass="6573">MIVQFADYAALKTDEQHSEFSAVESTGSEHVIDLSARRQSAAYKKAMAQVLEEAAKLDW</sequence>
<keyword evidence="4" id="KW-1185">Reference proteome</keyword>
<evidence type="ECO:0000313" key="1">
    <source>
        <dbReference type="EMBL" id="ADW71664.1"/>
    </source>
</evidence>
<dbReference type="EMBL" id="JBHUCJ010000006">
    <property type="protein sequence ID" value="MFD3222760.1"/>
    <property type="molecule type" value="Genomic_DNA"/>
</dbReference>
<dbReference type="RefSeq" id="WP_013573382.1">
    <property type="nucleotide sequence ID" value="NC_015061.1"/>
</dbReference>
<dbReference type="EMBL" id="CP002505">
    <property type="protein sequence ID" value="ADW71664.1"/>
    <property type="molecule type" value="Genomic_DNA"/>
</dbReference>
<dbReference type="OrthoDB" id="6505854at2"/>
<organism evidence="1 3">
    <name type="scientific">Rahnella sp. (strain Y9602)</name>
    <dbReference type="NCBI Taxonomy" id="2703885"/>
    <lineage>
        <taxon>Bacteria</taxon>
        <taxon>Pseudomonadati</taxon>
        <taxon>Pseudomonadota</taxon>
        <taxon>Gammaproteobacteria</taxon>
        <taxon>Enterobacterales</taxon>
        <taxon>Yersiniaceae</taxon>
        <taxon>Rahnella</taxon>
    </lineage>
</organism>
<reference evidence="2 4" key="3">
    <citation type="submission" date="2024-09" db="EMBL/GenBank/DDBJ databases">
        <title>Genomes of Rahnella.</title>
        <authorList>
            <person name="Mnguni F.C."/>
            <person name="Shin G.Y."/>
            <person name="Coutinho T."/>
        </authorList>
    </citation>
    <scope>NUCLEOTIDE SEQUENCE [LARGE SCALE GENOMIC DNA]</scope>
    <source>
        <strain evidence="2 4">20WA0057</strain>
    </source>
</reference>
<dbReference type="HOGENOM" id="CLU_2957365_0_0_6"/>
<gene>
    <name evidence="1" type="ordered locus">Rahaq_0031</name>
    <name evidence="2" type="ORF">ACFPK4_04395</name>
</gene>
<reference evidence="3" key="1">
    <citation type="submission" date="2011-01" db="EMBL/GenBank/DDBJ databases">
        <title>Complete sequence of chromosome of Rahnella sp. Y9602.</title>
        <authorList>
            <consortium name="US DOE Joint Genome Institute"/>
            <person name="Lucas S."/>
            <person name="Copeland A."/>
            <person name="Lapidus A."/>
            <person name="Cheng J.-F."/>
            <person name="Goodwin L."/>
            <person name="Pitluck S."/>
            <person name="Lu M."/>
            <person name="Detter J.C."/>
            <person name="Han C."/>
            <person name="Tapia R."/>
            <person name="Land M."/>
            <person name="Hauser L."/>
            <person name="Kyrpides N."/>
            <person name="Ivanova N."/>
            <person name="Ovchinnikova G."/>
            <person name="Pagani I."/>
            <person name="Sobecky P.A."/>
            <person name="Martinez R.J."/>
            <person name="Woyke T."/>
        </authorList>
    </citation>
    <scope>NUCLEOTIDE SEQUENCE [LARGE SCALE GENOMIC DNA]</scope>
    <source>
        <strain evidence="3">Y9602</strain>
    </source>
</reference>
<proteinExistence type="predicted"/>
<dbReference type="KEGG" id="rah:Rahaq_0031"/>
<dbReference type="Proteomes" id="UP000007257">
    <property type="component" value="Chromosome"/>
</dbReference>
<evidence type="ECO:0000313" key="4">
    <source>
        <dbReference type="Proteomes" id="UP001598201"/>
    </source>
</evidence>
<reference evidence="1 3" key="2">
    <citation type="journal article" date="2012" name="J. Bacteriol.">
        <title>Complete Genome Sequence of Rahnella sp. Strain Y9602, a Gammaproteobacterium Isolate from Metal- and Radionuclide-Contaminated Soil.</title>
        <authorList>
            <person name="Martinez R.J."/>
            <person name="Bruce D."/>
            <person name="Detter C."/>
            <person name="Goodwin L.A."/>
            <person name="Han J."/>
            <person name="Han C.S."/>
            <person name="Held B."/>
            <person name="Land M.L."/>
            <person name="Mikhailova N."/>
            <person name="Nolan M."/>
            <person name="Pennacchio L."/>
            <person name="Pitluck S."/>
            <person name="Tapia R."/>
            <person name="Woyke T."/>
            <person name="Sobecky P.A."/>
        </authorList>
    </citation>
    <scope>NUCLEOTIDE SEQUENCE [LARGE SCALE GENOMIC DNA]</scope>
    <source>
        <strain evidence="1 3">Y9602</strain>
    </source>
</reference>
<evidence type="ECO:0000313" key="2">
    <source>
        <dbReference type="EMBL" id="MFD3222760.1"/>
    </source>
</evidence>
<name>A0A0H3F6W3_RAHSY</name>
<protein>
    <submittedName>
        <fullName evidence="1">Uncharacterized protein</fullName>
    </submittedName>
</protein>
<dbReference type="eggNOG" id="ENOG5032ADM">
    <property type="taxonomic scope" value="Bacteria"/>
</dbReference>
<accession>A0A0H3F6W3</accession>
<dbReference type="AlphaFoldDB" id="A0A0H3F6W3"/>